<evidence type="ECO:0000313" key="2">
    <source>
        <dbReference type="EMBL" id="GFS09614.1"/>
    </source>
</evidence>
<dbReference type="AlphaFoldDB" id="A0AAV4IH63"/>
<protein>
    <submittedName>
        <fullName evidence="2">Uncharacterized protein</fullName>
    </submittedName>
</protein>
<keyword evidence="1" id="KW-1133">Transmembrane helix</keyword>
<dbReference type="EMBL" id="BMAT01009605">
    <property type="protein sequence ID" value="GFS09614.1"/>
    <property type="molecule type" value="Genomic_DNA"/>
</dbReference>
<keyword evidence="1" id="KW-0812">Transmembrane</keyword>
<keyword evidence="3" id="KW-1185">Reference proteome</keyword>
<keyword evidence="1" id="KW-0472">Membrane</keyword>
<comment type="caution">
    <text evidence="2">The sequence shown here is derived from an EMBL/GenBank/DDBJ whole genome shotgun (WGS) entry which is preliminary data.</text>
</comment>
<name>A0AAV4IH63_9GAST</name>
<reference evidence="2 3" key="1">
    <citation type="journal article" date="2021" name="Elife">
        <title>Chloroplast acquisition without the gene transfer in kleptoplastic sea slugs, Plakobranchus ocellatus.</title>
        <authorList>
            <person name="Maeda T."/>
            <person name="Takahashi S."/>
            <person name="Yoshida T."/>
            <person name="Shimamura S."/>
            <person name="Takaki Y."/>
            <person name="Nagai Y."/>
            <person name="Toyoda A."/>
            <person name="Suzuki Y."/>
            <person name="Arimoto A."/>
            <person name="Ishii H."/>
            <person name="Satoh N."/>
            <person name="Nishiyama T."/>
            <person name="Hasebe M."/>
            <person name="Maruyama T."/>
            <person name="Minagawa J."/>
            <person name="Obokata J."/>
            <person name="Shigenobu S."/>
        </authorList>
    </citation>
    <scope>NUCLEOTIDE SEQUENCE [LARGE SCALE GENOMIC DNA]</scope>
</reference>
<accession>A0AAV4IH63</accession>
<organism evidence="2 3">
    <name type="scientific">Elysia marginata</name>
    <dbReference type="NCBI Taxonomy" id="1093978"/>
    <lineage>
        <taxon>Eukaryota</taxon>
        <taxon>Metazoa</taxon>
        <taxon>Spiralia</taxon>
        <taxon>Lophotrochozoa</taxon>
        <taxon>Mollusca</taxon>
        <taxon>Gastropoda</taxon>
        <taxon>Heterobranchia</taxon>
        <taxon>Euthyneura</taxon>
        <taxon>Panpulmonata</taxon>
        <taxon>Sacoglossa</taxon>
        <taxon>Placobranchoidea</taxon>
        <taxon>Plakobranchidae</taxon>
        <taxon>Elysia</taxon>
    </lineage>
</organism>
<dbReference type="Proteomes" id="UP000762676">
    <property type="component" value="Unassembled WGS sequence"/>
</dbReference>
<gene>
    <name evidence="2" type="ORF">ElyMa_004787000</name>
</gene>
<proteinExistence type="predicted"/>
<evidence type="ECO:0000313" key="3">
    <source>
        <dbReference type="Proteomes" id="UP000762676"/>
    </source>
</evidence>
<sequence length="104" mass="11438">MVVVVVVVAVVIVLAIALAVAVLLEVIVGLVPVVVGIEISAVLWAKEKRYGATPDWSLRRSGPYNMSGPKWYTTYDLYTNSDVRKRVILEFALIVETHNGNDLI</sequence>
<evidence type="ECO:0000256" key="1">
    <source>
        <dbReference type="SAM" id="Phobius"/>
    </source>
</evidence>
<feature type="transmembrane region" description="Helical" evidence="1">
    <location>
        <begin position="29"/>
        <end position="45"/>
    </location>
</feature>